<gene>
    <name evidence="1" type="ORF">SAMN06296036_125101</name>
</gene>
<dbReference type="OrthoDB" id="9810247at2"/>
<dbReference type="SUPFAM" id="SSF53335">
    <property type="entry name" value="S-adenosyl-L-methionine-dependent methyltransferases"/>
    <property type="match status" value="1"/>
</dbReference>
<dbReference type="AlphaFoldDB" id="A0A1Y6CJL9"/>
<dbReference type="STRING" id="1513793.SAMN06296036_125101"/>
<accession>A0A1Y6CJL9</accession>
<organism evidence="1 2">
    <name type="scientific">Pseudobacteriovorax antillogorgiicola</name>
    <dbReference type="NCBI Taxonomy" id="1513793"/>
    <lineage>
        <taxon>Bacteria</taxon>
        <taxon>Pseudomonadati</taxon>
        <taxon>Bdellovibrionota</taxon>
        <taxon>Oligoflexia</taxon>
        <taxon>Oligoflexales</taxon>
        <taxon>Pseudobacteriovoracaceae</taxon>
        <taxon>Pseudobacteriovorax</taxon>
    </lineage>
</organism>
<protein>
    <submittedName>
        <fullName evidence="1">Methyltransferase domain-containing protein</fullName>
    </submittedName>
</protein>
<keyword evidence="1" id="KW-0808">Transferase</keyword>
<dbReference type="GO" id="GO:0032259">
    <property type="term" value="P:methylation"/>
    <property type="evidence" value="ECO:0007669"/>
    <property type="project" value="UniProtKB-KW"/>
</dbReference>
<dbReference type="CDD" id="cd02440">
    <property type="entry name" value="AdoMet_MTases"/>
    <property type="match status" value="1"/>
</dbReference>
<sequence>MSQDIPEIYANYNSFRPEASGSKTLCYFTRNMGALLEESKLGKDANILEIGPGKGELLNKLRGLGYSNLEAFDICASFRENLRSQGFKVYDGNNLLDLLEQLPDNYFDALIAVDVLEHIDRLELQEFLKSFSCKLKSGGVIMGQVPNSSGLFGHNTFIADYTHITPFNEIRLTSLFHGCGYKNILVRETRLPKSVGNFFRSIARNFIFKIAYFLNRLVGATPVKNLSHLILFHAEK</sequence>
<proteinExistence type="predicted"/>
<keyword evidence="2" id="KW-1185">Reference proteome</keyword>
<dbReference type="Gene3D" id="3.40.50.150">
    <property type="entry name" value="Vaccinia Virus protein VP39"/>
    <property type="match status" value="1"/>
</dbReference>
<dbReference type="GO" id="GO:0008168">
    <property type="term" value="F:methyltransferase activity"/>
    <property type="evidence" value="ECO:0007669"/>
    <property type="project" value="UniProtKB-KW"/>
</dbReference>
<name>A0A1Y6CJL9_9BACT</name>
<dbReference type="RefSeq" id="WP_132324149.1">
    <property type="nucleotide sequence ID" value="NZ_FWZT01000025.1"/>
</dbReference>
<evidence type="ECO:0000313" key="1">
    <source>
        <dbReference type="EMBL" id="SMF70533.1"/>
    </source>
</evidence>
<evidence type="ECO:0000313" key="2">
    <source>
        <dbReference type="Proteomes" id="UP000192907"/>
    </source>
</evidence>
<dbReference type="Pfam" id="PF13489">
    <property type="entry name" value="Methyltransf_23"/>
    <property type="match status" value="1"/>
</dbReference>
<keyword evidence="1" id="KW-0489">Methyltransferase</keyword>
<dbReference type="InterPro" id="IPR029063">
    <property type="entry name" value="SAM-dependent_MTases_sf"/>
</dbReference>
<reference evidence="2" key="1">
    <citation type="submission" date="2017-04" db="EMBL/GenBank/DDBJ databases">
        <authorList>
            <person name="Varghese N."/>
            <person name="Submissions S."/>
        </authorList>
    </citation>
    <scope>NUCLEOTIDE SEQUENCE [LARGE SCALE GENOMIC DNA]</scope>
    <source>
        <strain evidence="2">RKEM611</strain>
    </source>
</reference>
<dbReference type="EMBL" id="FWZT01000025">
    <property type="protein sequence ID" value="SMF70533.1"/>
    <property type="molecule type" value="Genomic_DNA"/>
</dbReference>
<dbReference type="Proteomes" id="UP000192907">
    <property type="component" value="Unassembled WGS sequence"/>
</dbReference>